<organism evidence="2 3">
    <name type="scientific">Brevundimonas albigilva</name>
    <dbReference type="NCBI Taxonomy" id="1312364"/>
    <lineage>
        <taxon>Bacteria</taxon>
        <taxon>Pseudomonadati</taxon>
        <taxon>Pseudomonadota</taxon>
        <taxon>Alphaproteobacteria</taxon>
        <taxon>Caulobacterales</taxon>
        <taxon>Caulobacteraceae</taxon>
        <taxon>Brevundimonas</taxon>
    </lineage>
</organism>
<evidence type="ECO:0000313" key="3">
    <source>
        <dbReference type="Proteomes" id="UP001055429"/>
    </source>
</evidence>
<dbReference type="EMBL" id="CP097649">
    <property type="protein sequence ID" value="URI15307.1"/>
    <property type="molecule type" value="Genomic_DNA"/>
</dbReference>
<protein>
    <submittedName>
        <fullName evidence="2">VOC family protein</fullName>
    </submittedName>
</protein>
<proteinExistence type="predicted"/>
<reference evidence="2" key="1">
    <citation type="submission" date="2022-05" db="EMBL/GenBank/DDBJ databases">
        <title>Brevundimonas albigilva TT17 genome sequence.</title>
        <authorList>
            <person name="Lee K."/>
            <person name="Son H."/>
        </authorList>
    </citation>
    <scope>NUCLEOTIDE SEQUENCE</scope>
    <source>
        <strain evidence="2">TT17</strain>
    </source>
</reference>
<accession>A0ABY4SNZ6</accession>
<dbReference type="PROSITE" id="PS51819">
    <property type="entry name" value="VOC"/>
    <property type="match status" value="1"/>
</dbReference>
<evidence type="ECO:0000313" key="2">
    <source>
        <dbReference type="EMBL" id="URI15307.1"/>
    </source>
</evidence>
<dbReference type="CDD" id="cd07262">
    <property type="entry name" value="VOC_like"/>
    <property type="match status" value="1"/>
</dbReference>
<dbReference type="RefSeq" id="WP_249749286.1">
    <property type="nucleotide sequence ID" value="NZ_CP097298.1"/>
</dbReference>
<dbReference type="InterPro" id="IPR037523">
    <property type="entry name" value="VOC_core"/>
</dbReference>
<dbReference type="InterPro" id="IPR004360">
    <property type="entry name" value="Glyas_Fos-R_dOase_dom"/>
</dbReference>
<dbReference type="InterPro" id="IPR029068">
    <property type="entry name" value="Glyas_Bleomycin-R_OHBP_Dase"/>
</dbReference>
<keyword evidence="3" id="KW-1185">Reference proteome</keyword>
<dbReference type="SUPFAM" id="SSF54593">
    <property type="entry name" value="Glyoxalase/Bleomycin resistance protein/Dihydroxybiphenyl dioxygenase"/>
    <property type="match status" value="1"/>
</dbReference>
<name>A0ABY4SNZ6_9CAUL</name>
<gene>
    <name evidence="2" type="ORF">M8231_16205</name>
</gene>
<dbReference type="PANTHER" id="PTHR35006:SF4">
    <property type="entry name" value="BLR7706 PROTEIN"/>
    <property type="match status" value="1"/>
</dbReference>
<dbReference type="PANTHER" id="PTHR35006">
    <property type="entry name" value="GLYOXALASE FAMILY PROTEIN (AFU_ORTHOLOGUE AFUA_5G14830)"/>
    <property type="match status" value="1"/>
</dbReference>
<dbReference type="Gene3D" id="3.10.180.10">
    <property type="entry name" value="2,3-Dihydroxybiphenyl 1,2-Dioxygenase, domain 1"/>
    <property type="match status" value="1"/>
</dbReference>
<evidence type="ECO:0000259" key="1">
    <source>
        <dbReference type="PROSITE" id="PS51819"/>
    </source>
</evidence>
<dbReference type="Pfam" id="PF00903">
    <property type="entry name" value="Glyoxalase"/>
    <property type="match status" value="1"/>
</dbReference>
<dbReference type="Proteomes" id="UP001055429">
    <property type="component" value="Chromosome"/>
</dbReference>
<sequence>MIHHVSFGTRDARRAKAFYDPVLAVVGWRCIQSSDRAVDYGVSDIMFSLETPSDGGEAAAGNGGHVAFAARDRDTVDRFHRTALENGGTDAGAPGLRPDYDAHYYGAFVRDPDGNKIEAVTLAAKRSA</sequence>
<feature type="domain" description="VOC" evidence="1">
    <location>
        <begin position="1"/>
        <end position="122"/>
    </location>
</feature>